<evidence type="ECO:0000256" key="1">
    <source>
        <dbReference type="SAM" id="MobiDB-lite"/>
    </source>
</evidence>
<proteinExistence type="predicted"/>
<dbReference type="PROSITE" id="PS51318">
    <property type="entry name" value="TAT"/>
    <property type="match status" value="1"/>
</dbReference>
<dbReference type="PANTHER" id="PTHR35399">
    <property type="entry name" value="SLR8030 PROTEIN"/>
    <property type="match status" value="1"/>
</dbReference>
<protein>
    <recommendedName>
        <fullName evidence="3">Translocation protein TolB</fullName>
    </recommendedName>
</protein>
<reference evidence="2" key="1">
    <citation type="submission" date="2020-02" db="EMBL/GenBank/DDBJ databases">
        <authorList>
            <person name="Meier V. D."/>
        </authorList>
    </citation>
    <scope>NUCLEOTIDE SEQUENCE</scope>
    <source>
        <strain evidence="2">AVDCRST_MAG85</strain>
    </source>
</reference>
<feature type="region of interest" description="Disordered" evidence="1">
    <location>
        <begin position="391"/>
        <end position="434"/>
    </location>
</feature>
<name>A0A6J4SEK5_9ACTN</name>
<dbReference type="Gene3D" id="2.120.10.30">
    <property type="entry name" value="TolB, C-terminal domain"/>
    <property type="match status" value="1"/>
</dbReference>
<dbReference type="InterPro" id="IPR008557">
    <property type="entry name" value="PhoX"/>
</dbReference>
<accession>A0A6J4SEK5</accession>
<dbReference type="SUPFAM" id="SSF101898">
    <property type="entry name" value="NHL repeat"/>
    <property type="match status" value="1"/>
</dbReference>
<feature type="compositionally biased region" description="Pro residues" evidence="1">
    <location>
        <begin position="399"/>
        <end position="424"/>
    </location>
</feature>
<organism evidence="2">
    <name type="scientific">uncultured Solirubrobacteraceae bacterium</name>
    <dbReference type="NCBI Taxonomy" id="1162706"/>
    <lineage>
        <taxon>Bacteria</taxon>
        <taxon>Bacillati</taxon>
        <taxon>Actinomycetota</taxon>
        <taxon>Thermoleophilia</taxon>
        <taxon>Solirubrobacterales</taxon>
        <taxon>Solirubrobacteraceae</taxon>
        <taxon>environmental samples</taxon>
    </lineage>
</organism>
<evidence type="ECO:0000313" key="2">
    <source>
        <dbReference type="EMBL" id="CAA9497204.1"/>
    </source>
</evidence>
<dbReference type="AlphaFoldDB" id="A0A6J4SEK5"/>
<dbReference type="EMBL" id="CADCVT010000172">
    <property type="protein sequence ID" value="CAA9497204.1"/>
    <property type="molecule type" value="Genomic_DNA"/>
</dbReference>
<gene>
    <name evidence="2" type="ORF">AVDCRST_MAG85-1538</name>
</gene>
<dbReference type="Pfam" id="PF05787">
    <property type="entry name" value="PhoX"/>
    <property type="match status" value="1"/>
</dbReference>
<sequence length="542" mass="58107">MNGDSHTRRTFLQTSLAGAGSLALGGGFARNAFAAPATELGSPYGELGAFDANGISLPPGFSSRLIATSDQAVPGTGFVWHRASDGMGTFKEIGGEGWYLLSNSETGDGGGGVSAIRFNAYGDIVGAGSRLTGTSRNCSVGLTPWGTLLTCEEFDRGRVFEVDPAGVNPPVARPALGVFQHEAACVDEEDRVYLTEDRPDGCLYRFTPDAAPDLSRGLLEVAIREGDFLRWAKVPDPEFKLDTATRYQVAGALVCNGGEGMAFDRGVVYFSTKGDQKIWAYTVATRKIELRYRRDDVPGTPLREVDNITISRHGDMYICEDGDNFEMCMITAGGRISAVVRLDPAVHGAAGSNEVTGVQFCPYGDRMYFAAQRSFTHGAIYEIRGPFRGAIPSPVRPATTPPPATTTPPPAAGPTPIAPPPLTPARPVDRTKPRVTVQSLSRQVKMGTFLERGLPIRLEISEPAGIELTLRAKGFGVLGRARTTVAVSGRVPLRVRVKGSSLRRRLRRRRARTLNAVLTIRVTDSAGNVTSATRAVKLIPPR</sequence>
<dbReference type="InterPro" id="IPR006311">
    <property type="entry name" value="TAT_signal"/>
</dbReference>
<evidence type="ECO:0008006" key="3">
    <source>
        <dbReference type="Google" id="ProtNLM"/>
    </source>
</evidence>
<dbReference type="InterPro" id="IPR011042">
    <property type="entry name" value="6-blade_b-propeller_TolB-like"/>
</dbReference>
<dbReference type="PANTHER" id="PTHR35399:SF2">
    <property type="entry name" value="DUF839 DOMAIN-CONTAINING PROTEIN"/>
    <property type="match status" value="1"/>
</dbReference>